<dbReference type="GO" id="GO:0006260">
    <property type="term" value="P:DNA replication"/>
    <property type="evidence" value="ECO:0007669"/>
    <property type="project" value="TreeGrafter"/>
</dbReference>
<dbReference type="EMBL" id="WMYS01000001">
    <property type="protein sequence ID" value="MTR40161.1"/>
    <property type="molecule type" value="Genomic_DNA"/>
</dbReference>
<dbReference type="InterPro" id="IPR027417">
    <property type="entry name" value="P-loop_NTPase"/>
</dbReference>
<organism evidence="1 2">
    <name type="scientific">Streptococcus parasanguinis</name>
    <dbReference type="NCBI Taxonomy" id="1318"/>
    <lineage>
        <taxon>Bacteria</taxon>
        <taxon>Bacillati</taxon>
        <taxon>Bacillota</taxon>
        <taxon>Bacilli</taxon>
        <taxon>Lactobacillales</taxon>
        <taxon>Streptococcaceae</taxon>
        <taxon>Streptococcus</taxon>
    </lineage>
</organism>
<dbReference type="RefSeq" id="WP_155198755.1">
    <property type="nucleotide sequence ID" value="NZ_WMYS01000001.1"/>
</dbReference>
<dbReference type="PANTHER" id="PTHR30050">
    <property type="entry name" value="CHROMOSOMAL REPLICATION INITIATOR PROTEIN DNAA"/>
    <property type="match status" value="1"/>
</dbReference>
<proteinExistence type="predicted"/>
<sequence>MELLNADQLNEKIKVTDKFCPTHQINLVQFKKPDGYTSPYCMECTREDIKKTEIKGIEKALGHNLDYSTYDVLARESTVSNELREASFSTFKAETKEEHEAKEFAINQAKQYLDGMKGNTLFMGDSGTGKSHLTYSMARALNEGYKAKGEPKSVLFVSISEIVTRIQSGWQYKNSDFTEHDAVKLLTEVDFLFIDDLGTESTMNSQKIEANNWIQTFLFKVFDKRETTIINTNHNGQELARIYNKKLVSRIGKQSEGNVFKMTGIKDKRMKRNF</sequence>
<dbReference type="CDD" id="cd00009">
    <property type="entry name" value="AAA"/>
    <property type="match status" value="1"/>
</dbReference>
<dbReference type="Gene3D" id="3.40.50.300">
    <property type="entry name" value="P-loop containing nucleotide triphosphate hydrolases"/>
    <property type="match status" value="1"/>
</dbReference>
<gene>
    <name evidence="1" type="ORF">GMC75_00265</name>
</gene>
<name>A0A6I3NVL9_STRPA</name>
<protein>
    <submittedName>
        <fullName evidence="1">GTP-binding protein</fullName>
    </submittedName>
</protein>
<dbReference type="AlphaFoldDB" id="A0A6I3NVL9"/>
<comment type="caution">
    <text evidence="1">The sequence shown here is derived from an EMBL/GenBank/DDBJ whole genome shotgun (WGS) entry which is preliminary data.</text>
</comment>
<dbReference type="SUPFAM" id="SSF52540">
    <property type="entry name" value="P-loop containing nucleoside triphosphate hydrolases"/>
    <property type="match status" value="1"/>
</dbReference>
<evidence type="ECO:0000313" key="1">
    <source>
        <dbReference type="EMBL" id="MTR40161.1"/>
    </source>
</evidence>
<dbReference type="PANTHER" id="PTHR30050:SF4">
    <property type="entry name" value="ATP-BINDING PROTEIN RV3427C IN INSERTION SEQUENCE-RELATED"/>
    <property type="match status" value="1"/>
</dbReference>
<evidence type="ECO:0000313" key="2">
    <source>
        <dbReference type="Proteomes" id="UP000430295"/>
    </source>
</evidence>
<dbReference type="GO" id="GO:0005524">
    <property type="term" value="F:ATP binding"/>
    <property type="evidence" value="ECO:0007669"/>
    <property type="project" value="InterPro"/>
</dbReference>
<dbReference type="Proteomes" id="UP000430295">
    <property type="component" value="Unassembled WGS sequence"/>
</dbReference>
<accession>A0A6I3NVL9</accession>
<reference evidence="1 2" key="1">
    <citation type="journal article" date="2019" name="Nat. Med.">
        <title>A library of human gut bacterial isolates paired with longitudinal multiomics data enables mechanistic microbiome research.</title>
        <authorList>
            <person name="Poyet M."/>
            <person name="Groussin M."/>
            <person name="Gibbons S.M."/>
            <person name="Avila-Pacheco J."/>
            <person name="Jiang X."/>
            <person name="Kearney S.M."/>
            <person name="Perrotta A.R."/>
            <person name="Berdy B."/>
            <person name="Zhao S."/>
            <person name="Lieberman T.D."/>
            <person name="Swanson P.K."/>
            <person name="Smith M."/>
            <person name="Roesemann S."/>
            <person name="Alexander J.E."/>
            <person name="Rich S.A."/>
            <person name="Livny J."/>
            <person name="Vlamakis H."/>
            <person name="Clish C."/>
            <person name="Bullock K."/>
            <person name="Deik A."/>
            <person name="Scott J."/>
            <person name="Pierce K.A."/>
            <person name="Xavier R.J."/>
            <person name="Alm E.J."/>
        </authorList>
    </citation>
    <scope>NUCLEOTIDE SEQUENCE [LARGE SCALE GENOMIC DNA]</scope>
    <source>
        <strain evidence="1 2">BIOML-A18</strain>
    </source>
</reference>